<evidence type="ECO:0000313" key="2">
    <source>
        <dbReference type="Proteomes" id="UP000827986"/>
    </source>
</evidence>
<sequence length="106" mass="12138">MKKFLLTIDILNKWIKYTSHLKERRRVLQMLLRKVILDVTNCSKKKKGLKLKTATVSVSVCLSVSRSLDILGSFNLVRANGLENAVEDYILEPLYKLAIGLQLDDF</sequence>
<protein>
    <submittedName>
        <fullName evidence="1">Uncharacterized protein</fullName>
    </submittedName>
</protein>
<name>A0A9D3XKS2_9SAUR</name>
<accession>A0A9D3XKS2</accession>
<dbReference type="Proteomes" id="UP000827986">
    <property type="component" value="Unassembled WGS sequence"/>
</dbReference>
<dbReference type="EMBL" id="JAHDVG010000468">
    <property type="protein sequence ID" value="KAH1181713.1"/>
    <property type="molecule type" value="Genomic_DNA"/>
</dbReference>
<comment type="caution">
    <text evidence="1">The sequence shown here is derived from an EMBL/GenBank/DDBJ whole genome shotgun (WGS) entry which is preliminary data.</text>
</comment>
<keyword evidence="2" id="KW-1185">Reference proteome</keyword>
<proteinExistence type="predicted"/>
<dbReference type="AlphaFoldDB" id="A0A9D3XKS2"/>
<reference evidence="1" key="1">
    <citation type="submission" date="2021-09" db="EMBL/GenBank/DDBJ databases">
        <title>The genome of Mauremys mutica provides insights into the evolution of semi-aquatic lifestyle.</title>
        <authorList>
            <person name="Gong S."/>
            <person name="Gao Y."/>
        </authorList>
    </citation>
    <scope>NUCLEOTIDE SEQUENCE</scope>
    <source>
        <strain evidence="1">MM-2020</strain>
        <tissue evidence="1">Muscle</tissue>
    </source>
</reference>
<organism evidence="1 2">
    <name type="scientific">Mauremys mutica</name>
    <name type="common">yellowpond turtle</name>
    <dbReference type="NCBI Taxonomy" id="74926"/>
    <lineage>
        <taxon>Eukaryota</taxon>
        <taxon>Metazoa</taxon>
        <taxon>Chordata</taxon>
        <taxon>Craniata</taxon>
        <taxon>Vertebrata</taxon>
        <taxon>Euteleostomi</taxon>
        <taxon>Archelosauria</taxon>
        <taxon>Testudinata</taxon>
        <taxon>Testudines</taxon>
        <taxon>Cryptodira</taxon>
        <taxon>Durocryptodira</taxon>
        <taxon>Testudinoidea</taxon>
        <taxon>Geoemydidae</taxon>
        <taxon>Geoemydinae</taxon>
        <taxon>Mauremys</taxon>
    </lineage>
</organism>
<evidence type="ECO:0000313" key="1">
    <source>
        <dbReference type="EMBL" id="KAH1181713.1"/>
    </source>
</evidence>
<gene>
    <name evidence="1" type="ORF">KIL84_005439</name>
</gene>